<evidence type="ECO:0000313" key="2">
    <source>
        <dbReference type="Proteomes" id="UP001139333"/>
    </source>
</evidence>
<sequence>MKIAKNSNTQLNAQKKNRDVARQVNPEHYTFGLVECITFNRFMPYSIGCAFKYLWRLGRKDDETIELGKISWYVRDSLKFRPRPTINAEFADVLIRELSLMEDEFEHEVYKMLVGLISAAAGDFELLECLAEEYGFLNDAPIAANQEVYVSEA</sequence>
<keyword evidence="2" id="KW-1185">Reference proteome</keyword>
<dbReference type="EMBL" id="JAKIKP010000006">
    <property type="protein sequence ID" value="MCL1142942.1"/>
    <property type="molecule type" value="Genomic_DNA"/>
</dbReference>
<name>A0A9X1ZNP2_9GAMM</name>
<dbReference type="InterPro" id="IPR021739">
    <property type="entry name" value="SaV-like"/>
</dbReference>
<dbReference type="AlphaFoldDB" id="A0A9X1ZNP2"/>
<proteinExistence type="predicted"/>
<gene>
    <name evidence="1" type="ORF">L2672_09580</name>
</gene>
<evidence type="ECO:0000313" key="1">
    <source>
        <dbReference type="EMBL" id="MCL1142942.1"/>
    </source>
</evidence>
<dbReference type="Pfam" id="PF11753">
    <property type="entry name" value="DUF3310"/>
    <property type="match status" value="1"/>
</dbReference>
<accession>A0A9X1ZNP2</accession>
<organism evidence="1 2">
    <name type="scientific">Shewanella gaetbuli</name>
    <dbReference type="NCBI Taxonomy" id="220752"/>
    <lineage>
        <taxon>Bacteria</taxon>
        <taxon>Pseudomonadati</taxon>
        <taxon>Pseudomonadota</taxon>
        <taxon>Gammaproteobacteria</taxon>
        <taxon>Alteromonadales</taxon>
        <taxon>Shewanellaceae</taxon>
        <taxon>Shewanella</taxon>
    </lineage>
</organism>
<protein>
    <submittedName>
        <fullName evidence="1">DUF3310 domain-containing protein</fullName>
    </submittedName>
</protein>
<reference evidence="1" key="1">
    <citation type="submission" date="2022-01" db="EMBL/GenBank/DDBJ databases">
        <title>Whole genome-based taxonomy of the Shewanellaceae.</title>
        <authorList>
            <person name="Martin-Rodriguez A.J."/>
        </authorList>
    </citation>
    <scope>NUCLEOTIDE SEQUENCE</scope>
    <source>
        <strain evidence="1">DSM 16422</strain>
    </source>
</reference>
<comment type="caution">
    <text evidence="1">The sequence shown here is derived from an EMBL/GenBank/DDBJ whole genome shotgun (WGS) entry which is preliminary data.</text>
</comment>
<dbReference type="Proteomes" id="UP001139333">
    <property type="component" value="Unassembled WGS sequence"/>
</dbReference>
<dbReference type="RefSeq" id="WP_248995628.1">
    <property type="nucleotide sequence ID" value="NZ_JAKIKP010000006.1"/>
</dbReference>